<keyword evidence="4 6" id="KW-0067">ATP-binding</keyword>
<dbReference type="PROSITE" id="PS00188">
    <property type="entry name" value="BIOTIN"/>
    <property type="match status" value="1"/>
</dbReference>
<evidence type="ECO:0000256" key="5">
    <source>
        <dbReference type="ARBA" id="ARBA00023267"/>
    </source>
</evidence>
<evidence type="ECO:0000259" key="8">
    <source>
        <dbReference type="PROSITE" id="PS50975"/>
    </source>
</evidence>
<protein>
    <submittedName>
        <fullName evidence="10">Acetyl-/propionyl-coenzyme A carboxylase alpha chain</fullName>
    </submittedName>
</protein>
<dbReference type="InterPro" id="IPR011054">
    <property type="entry name" value="Rudment_hybrid_motif"/>
</dbReference>
<dbReference type="InterPro" id="IPR050856">
    <property type="entry name" value="Biotin_carboxylase_complex"/>
</dbReference>
<evidence type="ECO:0000313" key="11">
    <source>
        <dbReference type="Proteomes" id="UP001055167"/>
    </source>
</evidence>
<keyword evidence="5" id="KW-0092">Biotin</keyword>
<dbReference type="Gene3D" id="3.30.470.20">
    <property type="entry name" value="ATP-grasp fold, B domain"/>
    <property type="match status" value="1"/>
</dbReference>
<dbReference type="SUPFAM" id="SSF52440">
    <property type="entry name" value="PreATP-grasp domain"/>
    <property type="match status" value="1"/>
</dbReference>
<evidence type="ECO:0000259" key="7">
    <source>
        <dbReference type="PROSITE" id="PS50968"/>
    </source>
</evidence>
<evidence type="ECO:0000313" key="10">
    <source>
        <dbReference type="EMBL" id="GJD49287.1"/>
    </source>
</evidence>
<dbReference type="SUPFAM" id="SSF51230">
    <property type="entry name" value="Single hybrid motif"/>
    <property type="match status" value="1"/>
</dbReference>
<dbReference type="Proteomes" id="UP001055167">
    <property type="component" value="Unassembled WGS sequence"/>
</dbReference>
<evidence type="ECO:0000259" key="9">
    <source>
        <dbReference type="PROSITE" id="PS50979"/>
    </source>
</evidence>
<dbReference type="PROSITE" id="PS50975">
    <property type="entry name" value="ATP_GRASP"/>
    <property type="match status" value="1"/>
</dbReference>
<evidence type="ECO:0000256" key="3">
    <source>
        <dbReference type="ARBA" id="ARBA00022741"/>
    </source>
</evidence>
<dbReference type="PANTHER" id="PTHR18866:SF33">
    <property type="entry name" value="METHYLCROTONOYL-COA CARBOXYLASE SUBUNIT ALPHA, MITOCHONDRIAL-RELATED"/>
    <property type="match status" value="1"/>
</dbReference>
<sequence length="661" mass="69324">MTPRRLTSVLIANRGEIACRVIRTARRLGLRTIAVHSEADREALHVALADEAYPIGPAPAAESYLRADRILAAAARAGADCIHPGYGFLSERPDFAEACAQAGIAFVGPPASAIRAMGLKDAAKALVAQAGVPVVPGYHGARQEPDFLAAEAAAIGYPVLIKAVAGGGGKGMRRVDGPEDFAAALASAQREASGAFGDPRVLVEKYVLAPRHVEIQVFCDAHGNAVHLFERDCSLQRRHQKVIEEAPAPGMPPEVRAAMGRAAVEAARAVGYVGAGTIEFIADGREGLRADGFWFMEMNTRLQVEHPVTEAITGHDLVEWQFRVAAGEPLPVARQDDLAIRGHAVEARLYAEDPAGGFLPSTGRLLALELPAGEGIRIDTGVRAGDSVTPYYDPMIAKVIAHGASRDEALDRLAGALGRTLVAGPRSNVAFLKALAEAPEFRAGRFDTGFIDRDLAALTGAGASHDAEVRRGVAALVARARPAPGPGPASPWDADDGFQLGQARRQAWPVLVEGEAREAVLHWPEPGTGGSLRVAFGDEAAAAASAAGPMRVVETPRGVLVVSGGRQVAVEAPDPFDVDLDHIDDRGGTIKAPMHGRLVEVLVAPGDRVVRGQRLAIVEAMKMEHALTAPADGEVAEVSAQAGQQVAEGARLITLKTEDAA</sequence>
<evidence type="ECO:0000256" key="6">
    <source>
        <dbReference type="PROSITE-ProRule" id="PRU00409"/>
    </source>
</evidence>
<dbReference type="Gene3D" id="3.30.700.40">
    <property type="match status" value="1"/>
</dbReference>
<dbReference type="InterPro" id="IPR005481">
    <property type="entry name" value="BC-like_N"/>
</dbReference>
<accession>A0ABQ4QVA1</accession>
<dbReference type="PROSITE" id="PS00867">
    <property type="entry name" value="CPSASE_2"/>
    <property type="match status" value="1"/>
</dbReference>
<evidence type="ECO:0000256" key="4">
    <source>
        <dbReference type="ARBA" id="ARBA00022840"/>
    </source>
</evidence>
<dbReference type="PROSITE" id="PS50979">
    <property type="entry name" value="BC"/>
    <property type="match status" value="1"/>
</dbReference>
<comment type="cofactor">
    <cofactor evidence="1">
        <name>biotin</name>
        <dbReference type="ChEBI" id="CHEBI:57586"/>
    </cofactor>
</comment>
<dbReference type="EMBL" id="BPQH01000005">
    <property type="protein sequence ID" value="GJD49287.1"/>
    <property type="molecule type" value="Genomic_DNA"/>
</dbReference>
<dbReference type="Pfam" id="PF02785">
    <property type="entry name" value="Biotin_carb_C"/>
    <property type="match status" value="1"/>
</dbReference>
<dbReference type="InterPro" id="IPR001882">
    <property type="entry name" value="Biotin_BS"/>
</dbReference>
<dbReference type="RefSeq" id="WP_128565016.1">
    <property type="nucleotide sequence ID" value="NZ_BPQH01000005.1"/>
</dbReference>
<feature type="domain" description="ATP-grasp" evidence="8">
    <location>
        <begin position="124"/>
        <end position="326"/>
    </location>
</feature>
<proteinExistence type="predicted"/>
<dbReference type="InterPro" id="IPR000089">
    <property type="entry name" value="Biotin_lipoyl"/>
</dbReference>
<dbReference type="Pfam" id="PF00364">
    <property type="entry name" value="Biotin_lipoyl"/>
    <property type="match status" value="1"/>
</dbReference>
<name>A0ABQ4QVA1_9HYPH</name>
<gene>
    <name evidence="10" type="primary">accA1_1</name>
    <name evidence="10" type="ORF">OPKNFCMD_2017</name>
</gene>
<dbReference type="InterPro" id="IPR005482">
    <property type="entry name" value="Biotin_COase_C"/>
</dbReference>
<dbReference type="SUPFAM" id="SSF51246">
    <property type="entry name" value="Rudiment single hybrid motif"/>
    <property type="match status" value="1"/>
</dbReference>
<dbReference type="Pfam" id="PF00289">
    <property type="entry name" value="Biotin_carb_N"/>
    <property type="match status" value="1"/>
</dbReference>
<reference evidence="10" key="1">
    <citation type="journal article" date="2021" name="Front. Microbiol.">
        <title>Comprehensive Comparative Genomics and Phenotyping of Methylobacterium Species.</title>
        <authorList>
            <person name="Alessa O."/>
            <person name="Ogura Y."/>
            <person name="Fujitani Y."/>
            <person name="Takami H."/>
            <person name="Hayashi T."/>
            <person name="Sahin N."/>
            <person name="Tani A."/>
        </authorList>
    </citation>
    <scope>NUCLEOTIDE SEQUENCE</scope>
    <source>
        <strain evidence="10">KCTC 52305</strain>
    </source>
</reference>
<dbReference type="Gene3D" id="2.40.50.100">
    <property type="match status" value="1"/>
</dbReference>
<evidence type="ECO:0000256" key="2">
    <source>
        <dbReference type="ARBA" id="ARBA00022598"/>
    </source>
</evidence>
<comment type="caution">
    <text evidence="10">The sequence shown here is derived from an EMBL/GenBank/DDBJ whole genome shotgun (WGS) entry which is preliminary data.</text>
</comment>
<dbReference type="SUPFAM" id="SSF56059">
    <property type="entry name" value="Glutathione synthetase ATP-binding domain-like"/>
    <property type="match status" value="1"/>
</dbReference>
<dbReference type="PANTHER" id="PTHR18866">
    <property type="entry name" value="CARBOXYLASE:PYRUVATE/ACETYL-COA/PROPIONYL-COA CARBOXYLASE"/>
    <property type="match status" value="1"/>
</dbReference>
<dbReference type="PROSITE" id="PS50968">
    <property type="entry name" value="BIOTINYL_LIPOYL"/>
    <property type="match status" value="1"/>
</dbReference>
<reference evidence="10" key="2">
    <citation type="submission" date="2021-08" db="EMBL/GenBank/DDBJ databases">
        <authorList>
            <person name="Tani A."/>
            <person name="Ola A."/>
            <person name="Ogura Y."/>
            <person name="Katsura K."/>
            <person name="Hayashi T."/>
        </authorList>
    </citation>
    <scope>NUCLEOTIDE SEQUENCE</scope>
    <source>
        <strain evidence="10">KCTC 52305</strain>
    </source>
</reference>
<evidence type="ECO:0000256" key="1">
    <source>
        <dbReference type="ARBA" id="ARBA00001953"/>
    </source>
</evidence>
<keyword evidence="3 6" id="KW-0547">Nucleotide-binding</keyword>
<dbReference type="Pfam" id="PF02786">
    <property type="entry name" value="CPSase_L_D2"/>
    <property type="match status" value="1"/>
</dbReference>
<dbReference type="InterPro" id="IPR016185">
    <property type="entry name" value="PreATP-grasp_dom_sf"/>
</dbReference>
<keyword evidence="11" id="KW-1185">Reference proteome</keyword>
<dbReference type="InterPro" id="IPR011053">
    <property type="entry name" value="Single_hybrid_motif"/>
</dbReference>
<dbReference type="CDD" id="cd06850">
    <property type="entry name" value="biotinyl_domain"/>
    <property type="match status" value="1"/>
</dbReference>
<dbReference type="InterPro" id="IPR011761">
    <property type="entry name" value="ATP-grasp"/>
</dbReference>
<keyword evidence="2" id="KW-0436">Ligase</keyword>
<dbReference type="InterPro" id="IPR005479">
    <property type="entry name" value="CPAse_ATP-bd"/>
</dbReference>
<feature type="domain" description="Lipoyl-binding" evidence="7">
    <location>
        <begin position="587"/>
        <end position="656"/>
    </location>
</feature>
<feature type="domain" description="Biotin carboxylation" evidence="9">
    <location>
        <begin position="5"/>
        <end position="456"/>
    </location>
</feature>
<dbReference type="InterPro" id="IPR011764">
    <property type="entry name" value="Biotin_carboxylation_dom"/>
</dbReference>
<organism evidence="10 11">
    <name type="scientific">Methylobacterium crusticola</name>
    <dbReference type="NCBI Taxonomy" id="1697972"/>
    <lineage>
        <taxon>Bacteria</taxon>
        <taxon>Pseudomonadati</taxon>
        <taxon>Pseudomonadota</taxon>
        <taxon>Alphaproteobacteria</taxon>
        <taxon>Hyphomicrobiales</taxon>
        <taxon>Methylobacteriaceae</taxon>
        <taxon>Methylobacterium</taxon>
    </lineage>
</organism>
<dbReference type="SMART" id="SM00878">
    <property type="entry name" value="Biotin_carb_C"/>
    <property type="match status" value="1"/>
</dbReference>